<keyword evidence="1" id="KW-0812">Transmembrane</keyword>
<feature type="transmembrane region" description="Helical" evidence="1">
    <location>
        <begin position="294"/>
        <end position="317"/>
    </location>
</feature>
<evidence type="ECO:0000313" key="3">
    <source>
        <dbReference type="Proteomes" id="UP000321764"/>
    </source>
</evidence>
<name>A0A5C8ZBX7_9GAMM</name>
<feature type="transmembrane region" description="Helical" evidence="1">
    <location>
        <begin position="158"/>
        <end position="183"/>
    </location>
</feature>
<keyword evidence="1" id="KW-0472">Membrane</keyword>
<feature type="transmembrane region" description="Helical" evidence="1">
    <location>
        <begin position="232"/>
        <end position="249"/>
    </location>
</feature>
<dbReference type="EMBL" id="VKAD01000001">
    <property type="protein sequence ID" value="TXR54330.1"/>
    <property type="molecule type" value="Genomic_DNA"/>
</dbReference>
<feature type="transmembrane region" description="Helical" evidence="1">
    <location>
        <begin position="7"/>
        <end position="26"/>
    </location>
</feature>
<dbReference type="OrthoDB" id="8523687at2"/>
<feature type="transmembrane region" description="Helical" evidence="1">
    <location>
        <begin position="61"/>
        <end position="78"/>
    </location>
</feature>
<sequence length="427" mass="47372">MSLNANVSRKMIVGWLFLASAVLYLLGQAFGLSAYFSALCAWLGVMVFWPSLGGSAKRQTSILLLLGIALLGWAWLAGAELQWQLILTRNMPLLTMFVAVSFLSLANPPEQENQLLPKGRRGFWSTLFSTHLLGAVINLSVVFVVSDRLKRNEKLTDAQLALVMRSFCAAAFWSPFFVATGVALTYAPGAHWQQVVVPGLLMVLPLVLISFWDVYRSGFDKFEGYPVRRDSLLMPVLLAASVLILHELLPKTPILLLISMLAPIGALIFMHQRPRLRALKNYVDEKQANVSSQFSLFLAAGVFSTGISTLISCYPNLMQLQMDYFSPLLFLATSMGMILFALVGVHPVVTVAIVSPFLLPLGANPNQLAFLFLSVWGIATASSPLSGVGLAMISRYQAEPKQILKLQWRYMLFMWLSSGLLNWWWFS</sequence>
<feature type="transmembrane region" description="Helical" evidence="1">
    <location>
        <begin position="195"/>
        <end position="212"/>
    </location>
</feature>
<protein>
    <submittedName>
        <fullName evidence="2">Uncharacterized protein</fullName>
    </submittedName>
</protein>
<dbReference type="RefSeq" id="WP_147713728.1">
    <property type="nucleotide sequence ID" value="NZ_VKAD01000001.1"/>
</dbReference>
<keyword evidence="3" id="KW-1185">Reference proteome</keyword>
<feature type="transmembrane region" description="Helical" evidence="1">
    <location>
        <begin position="370"/>
        <end position="396"/>
    </location>
</feature>
<dbReference type="Proteomes" id="UP000321764">
    <property type="component" value="Unassembled WGS sequence"/>
</dbReference>
<feature type="transmembrane region" description="Helical" evidence="1">
    <location>
        <begin position="90"/>
        <end position="106"/>
    </location>
</feature>
<feature type="transmembrane region" description="Helical" evidence="1">
    <location>
        <begin position="408"/>
        <end position="426"/>
    </location>
</feature>
<feature type="transmembrane region" description="Helical" evidence="1">
    <location>
        <begin position="127"/>
        <end position="146"/>
    </location>
</feature>
<comment type="caution">
    <text evidence="2">The sequence shown here is derived from an EMBL/GenBank/DDBJ whole genome shotgun (WGS) entry which is preliminary data.</text>
</comment>
<reference evidence="2 3" key="1">
    <citation type="submission" date="2019-07" db="EMBL/GenBank/DDBJ databases">
        <title>Reinekea sp. strain SSH23 genome sequencing and assembly.</title>
        <authorList>
            <person name="Kim I."/>
        </authorList>
    </citation>
    <scope>NUCLEOTIDE SEQUENCE [LARGE SCALE GENOMIC DNA]</scope>
    <source>
        <strain evidence="2 3">SSH23</strain>
    </source>
</reference>
<evidence type="ECO:0000313" key="2">
    <source>
        <dbReference type="EMBL" id="TXR54330.1"/>
    </source>
</evidence>
<dbReference type="AlphaFoldDB" id="A0A5C8ZBX7"/>
<keyword evidence="1" id="KW-1133">Transmembrane helix</keyword>
<feature type="transmembrane region" description="Helical" evidence="1">
    <location>
        <begin position="329"/>
        <end position="358"/>
    </location>
</feature>
<gene>
    <name evidence="2" type="ORF">FME95_07280</name>
</gene>
<evidence type="ECO:0000256" key="1">
    <source>
        <dbReference type="SAM" id="Phobius"/>
    </source>
</evidence>
<proteinExistence type="predicted"/>
<feature type="transmembrane region" description="Helical" evidence="1">
    <location>
        <begin position="254"/>
        <end position="274"/>
    </location>
</feature>
<organism evidence="2 3">
    <name type="scientific">Reinekea thalattae</name>
    <dbReference type="NCBI Taxonomy" id="2593301"/>
    <lineage>
        <taxon>Bacteria</taxon>
        <taxon>Pseudomonadati</taxon>
        <taxon>Pseudomonadota</taxon>
        <taxon>Gammaproteobacteria</taxon>
        <taxon>Oceanospirillales</taxon>
        <taxon>Saccharospirillaceae</taxon>
        <taxon>Reinekea</taxon>
    </lineage>
</organism>
<accession>A0A5C8ZBX7</accession>